<evidence type="ECO:0000313" key="2">
    <source>
        <dbReference type="Proteomes" id="UP001189429"/>
    </source>
</evidence>
<name>A0ABN9UF20_9DINO</name>
<gene>
    <name evidence="1" type="ORF">PCOR1329_LOCUS48028</name>
</gene>
<reference evidence="1" key="1">
    <citation type="submission" date="2023-10" db="EMBL/GenBank/DDBJ databases">
        <authorList>
            <person name="Chen Y."/>
            <person name="Shah S."/>
            <person name="Dougan E. K."/>
            <person name="Thang M."/>
            <person name="Chan C."/>
        </authorList>
    </citation>
    <scope>NUCLEOTIDE SEQUENCE [LARGE SCALE GENOMIC DNA]</scope>
</reference>
<sequence>MCDEQGNPGKLDAAEMIATAEYYAKGAVAGLAISSSTATRGRFDAEQSRRNPLRPDNLRGVFQRWARQPGCDHVLRMPYYVRFGSCFKLRGVLERPRVR</sequence>
<proteinExistence type="predicted"/>
<dbReference type="Proteomes" id="UP001189429">
    <property type="component" value="Unassembled WGS sequence"/>
</dbReference>
<accession>A0ABN9UF20</accession>
<protein>
    <submittedName>
        <fullName evidence="1">Uncharacterized protein</fullName>
    </submittedName>
</protein>
<organism evidence="1 2">
    <name type="scientific">Prorocentrum cordatum</name>
    <dbReference type="NCBI Taxonomy" id="2364126"/>
    <lineage>
        <taxon>Eukaryota</taxon>
        <taxon>Sar</taxon>
        <taxon>Alveolata</taxon>
        <taxon>Dinophyceae</taxon>
        <taxon>Prorocentrales</taxon>
        <taxon>Prorocentraceae</taxon>
        <taxon>Prorocentrum</taxon>
    </lineage>
</organism>
<dbReference type="EMBL" id="CAUYUJ010015793">
    <property type="protein sequence ID" value="CAK0858157.1"/>
    <property type="molecule type" value="Genomic_DNA"/>
</dbReference>
<keyword evidence="2" id="KW-1185">Reference proteome</keyword>
<comment type="caution">
    <text evidence="1">The sequence shown here is derived from an EMBL/GenBank/DDBJ whole genome shotgun (WGS) entry which is preliminary data.</text>
</comment>
<evidence type="ECO:0000313" key="1">
    <source>
        <dbReference type="EMBL" id="CAK0858157.1"/>
    </source>
</evidence>